<evidence type="ECO:0000313" key="1">
    <source>
        <dbReference type="EMBL" id="KZV84360.1"/>
    </source>
</evidence>
<reference evidence="1 2" key="1">
    <citation type="journal article" date="2016" name="Mol. Biol. Evol.">
        <title>Comparative Genomics of Early-Diverging Mushroom-Forming Fungi Provides Insights into the Origins of Lignocellulose Decay Capabilities.</title>
        <authorList>
            <person name="Nagy L.G."/>
            <person name="Riley R."/>
            <person name="Tritt A."/>
            <person name="Adam C."/>
            <person name="Daum C."/>
            <person name="Floudas D."/>
            <person name="Sun H."/>
            <person name="Yadav J.S."/>
            <person name="Pangilinan J."/>
            <person name="Larsson K.H."/>
            <person name="Matsuura K."/>
            <person name="Barry K."/>
            <person name="Labutti K."/>
            <person name="Kuo R."/>
            <person name="Ohm R.A."/>
            <person name="Bhattacharya S.S."/>
            <person name="Shirouzu T."/>
            <person name="Yoshinaga Y."/>
            <person name="Martin F.M."/>
            <person name="Grigoriev I.V."/>
            <person name="Hibbett D.S."/>
        </authorList>
    </citation>
    <scope>NUCLEOTIDE SEQUENCE [LARGE SCALE GENOMIC DNA]</scope>
    <source>
        <strain evidence="1 2">HHB12029</strain>
    </source>
</reference>
<gene>
    <name evidence="1" type="ORF">EXIGLDRAFT_290941</name>
</gene>
<organism evidence="1 2">
    <name type="scientific">Exidia glandulosa HHB12029</name>
    <dbReference type="NCBI Taxonomy" id="1314781"/>
    <lineage>
        <taxon>Eukaryota</taxon>
        <taxon>Fungi</taxon>
        <taxon>Dikarya</taxon>
        <taxon>Basidiomycota</taxon>
        <taxon>Agaricomycotina</taxon>
        <taxon>Agaricomycetes</taxon>
        <taxon>Auriculariales</taxon>
        <taxon>Exidiaceae</taxon>
        <taxon>Exidia</taxon>
    </lineage>
</organism>
<dbReference type="AlphaFoldDB" id="A0A165DEJ1"/>
<dbReference type="InParanoid" id="A0A165DEJ1"/>
<proteinExistence type="predicted"/>
<accession>A0A165DEJ1</accession>
<dbReference type="Proteomes" id="UP000077266">
    <property type="component" value="Unassembled WGS sequence"/>
</dbReference>
<sequence>MREYSVQSWRVADERLQWPDLDDLHRVFPHLENLTFRFGVSHLLAAIDRNERLAQRLARLKFLELVLDFKPSEDIGDELAECLRVIPTVVALLPTLAAMRLLATHFPSPGDLHMASRPFGLYERSLSFSDPVSGRVRTFRLDNNLCEGEIKSLTHRVSHISIFLTGWDRMFYFDPYTESLNTLTVTLDIALCAVLGDDSLFDGAKKICESISPPRLRTLVLKGTALVSTVDCEDLIRFTCIFLDVNEHGPLLLRLYGLRLFGDTTETGDFFSTIEVYGTI</sequence>
<protein>
    <submittedName>
        <fullName evidence="1">Uncharacterized protein</fullName>
    </submittedName>
</protein>
<keyword evidence="2" id="KW-1185">Reference proteome</keyword>
<dbReference type="EMBL" id="KV426228">
    <property type="protein sequence ID" value="KZV84360.1"/>
    <property type="molecule type" value="Genomic_DNA"/>
</dbReference>
<name>A0A165DEJ1_EXIGL</name>
<evidence type="ECO:0000313" key="2">
    <source>
        <dbReference type="Proteomes" id="UP000077266"/>
    </source>
</evidence>